<dbReference type="EMBL" id="BARV01045920">
    <property type="protein sequence ID" value="GAI61576.1"/>
    <property type="molecule type" value="Genomic_DNA"/>
</dbReference>
<feature type="non-terminal residue" evidence="1">
    <location>
        <position position="1"/>
    </location>
</feature>
<gene>
    <name evidence="1" type="ORF">S06H3_66909</name>
</gene>
<name>X1R3D1_9ZZZZ</name>
<accession>X1R3D1</accession>
<organism evidence="1">
    <name type="scientific">marine sediment metagenome</name>
    <dbReference type="NCBI Taxonomy" id="412755"/>
    <lineage>
        <taxon>unclassified sequences</taxon>
        <taxon>metagenomes</taxon>
        <taxon>ecological metagenomes</taxon>
    </lineage>
</organism>
<evidence type="ECO:0000313" key="1">
    <source>
        <dbReference type="EMBL" id="GAI61576.1"/>
    </source>
</evidence>
<protein>
    <submittedName>
        <fullName evidence="1">Uncharacterized protein</fullName>
    </submittedName>
</protein>
<comment type="caution">
    <text evidence="1">The sequence shown here is derived from an EMBL/GenBank/DDBJ whole genome shotgun (WGS) entry which is preliminary data.</text>
</comment>
<reference evidence="1" key="1">
    <citation type="journal article" date="2014" name="Front. Microbiol.">
        <title>High frequency of phylogenetically diverse reductive dehalogenase-homologous genes in deep subseafloor sedimentary metagenomes.</title>
        <authorList>
            <person name="Kawai M."/>
            <person name="Futagami T."/>
            <person name="Toyoda A."/>
            <person name="Takaki Y."/>
            <person name="Nishi S."/>
            <person name="Hori S."/>
            <person name="Arai W."/>
            <person name="Tsubouchi T."/>
            <person name="Morono Y."/>
            <person name="Uchiyama I."/>
            <person name="Ito T."/>
            <person name="Fujiyama A."/>
            <person name="Inagaki F."/>
            <person name="Takami H."/>
        </authorList>
    </citation>
    <scope>NUCLEOTIDE SEQUENCE</scope>
    <source>
        <strain evidence="1">Expedition CK06-06</strain>
    </source>
</reference>
<feature type="non-terminal residue" evidence="1">
    <location>
        <position position="42"/>
    </location>
</feature>
<sequence>AQGGAAAQYALKLFSQDTIESEPMASVVDIARCSGCLLCRQV</sequence>
<proteinExistence type="predicted"/>
<dbReference type="AlphaFoldDB" id="X1R3D1"/>